<dbReference type="PANTHER" id="PTHR35011">
    <property type="entry name" value="2,3-DIKETO-L-GULONATE TRAP TRANSPORTER SMALL PERMEASE PROTEIN YIAM"/>
    <property type="match status" value="1"/>
</dbReference>
<dbReference type="RefSeq" id="WP_345534202.1">
    <property type="nucleotide sequence ID" value="NZ_BAABLD010000017.1"/>
</dbReference>
<protein>
    <recommendedName>
        <fullName evidence="9">TRAP transporter small permease protein</fullName>
    </recommendedName>
</protein>
<evidence type="ECO:0000256" key="2">
    <source>
        <dbReference type="ARBA" id="ARBA00022448"/>
    </source>
</evidence>
<comment type="subcellular location">
    <subcellularLocation>
        <location evidence="1 9">Cell inner membrane</location>
        <topology evidence="1 9">Multi-pass membrane protein</topology>
    </subcellularLocation>
</comment>
<reference evidence="12" key="1">
    <citation type="journal article" date="2019" name="Int. J. Syst. Evol. Microbiol.">
        <title>The Global Catalogue of Microorganisms (GCM) 10K type strain sequencing project: providing services to taxonomists for standard genome sequencing and annotation.</title>
        <authorList>
            <consortium name="The Broad Institute Genomics Platform"/>
            <consortium name="The Broad Institute Genome Sequencing Center for Infectious Disease"/>
            <person name="Wu L."/>
            <person name="Ma J."/>
        </authorList>
    </citation>
    <scope>NUCLEOTIDE SEQUENCE [LARGE SCALE GENOMIC DNA]</scope>
    <source>
        <strain evidence="12">JCM 18715</strain>
    </source>
</reference>
<feature type="transmembrane region" description="Helical" evidence="9">
    <location>
        <begin position="132"/>
        <end position="149"/>
    </location>
</feature>
<keyword evidence="12" id="KW-1185">Reference proteome</keyword>
<comment type="subunit">
    <text evidence="9">The complex comprises the extracytoplasmic solute receptor protein and the two transmembrane proteins.</text>
</comment>
<feature type="transmembrane region" description="Helical" evidence="9">
    <location>
        <begin position="16"/>
        <end position="39"/>
    </location>
</feature>
<dbReference type="Proteomes" id="UP001500547">
    <property type="component" value="Unassembled WGS sequence"/>
</dbReference>
<sequence length="175" mass="20334">MLHLLSRFDHALKKTLEWICIVLFIAITLILTLNIVMRFVPLMSMHWFDEILELLYGALIFYGAAAVWVTHSHFSVGDWISKHIPSVRARFVYRLLVELCSLAFIAIFFWYALELTMKTEEQTTAFAMSRKWLYACMPITGGIMLLYSLKNMYLELAKIINPAAEIDLGREDLNH</sequence>
<proteinExistence type="inferred from homology"/>
<evidence type="ECO:0000256" key="4">
    <source>
        <dbReference type="ARBA" id="ARBA00022519"/>
    </source>
</evidence>
<keyword evidence="7 9" id="KW-0472">Membrane</keyword>
<comment type="similarity">
    <text evidence="8 9">Belongs to the TRAP transporter small permease family.</text>
</comment>
<evidence type="ECO:0000256" key="5">
    <source>
        <dbReference type="ARBA" id="ARBA00022692"/>
    </source>
</evidence>
<dbReference type="EMBL" id="BAABLD010000017">
    <property type="protein sequence ID" value="GAA5170265.1"/>
    <property type="molecule type" value="Genomic_DNA"/>
</dbReference>
<evidence type="ECO:0000313" key="11">
    <source>
        <dbReference type="EMBL" id="GAA5170265.1"/>
    </source>
</evidence>
<dbReference type="InterPro" id="IPR055348">
    <property type="entry name" value="DctQ"/>
</dbReference>
<dbReference type="Pfam" id="PF04290">
    <property type="entry name" value="DctQ"/>
    <property type="match status" value="1"/>
</dbReference>
<organism evidence="11 12">
    <name type="scientific">Viridibacterium curvum</name>
    <dbReference type="NCBI Taxonomy" id="1101404"/>
    <lineage>
        <taxon>Bacteria</taxon>
        <taxon>Pseudomonadati</taxon>
        <taxon>Pseudomonadota</taxon>
        <taxon>Betaproteobacteria</taxon>
        <taxon>Rhodocyclales</taxon>
        <taxon>Rhodocyclaceae</taxon>
        <taxon>Viridibacterium</taxon>
    </lineage>
</organism>
<feature type="transmembrane region" description="Helical" evidence="9">
    <location>
        <begin position="91"/>
        <end position="112"/>
    </location>
</feature>
<keyword evidence="4 9" id="KW-0997">Cell inner membrane</keyword>
<gene>
    <name evidence="11" type="ORF">GCM10025770_32910</name>
</gene>
<evidence type="ECO:0000256" key="7">
    <source>
        <dbReference type="ARBA" id="ARBA00023136"/>
    </source>
</evidence>
<keyword evidence="2 9" id="KW-0813">Transport</keyword>
<dbReference type="InterPro" id="IPR007387">
    <property type="entry name" value="TRAP_DctQ"/>
</dbReference>
<accession>A0ABP9R0L0</accession>
<evidence type="ECO:0000256" key="3">
    <source>
        <dbReference type="ARBA" id="ARBA00022475"/>
    </source>
</evidence>
<keyword evidence="5 9" id="KW-0812">Transmembrane</keyword>
<comment type="function">
    <text evidence="9">Part of the tripartite ATP-independent periplasmic (TRAP) transport system.</text>
</comment>
<name>A0ABP9R0L0_9RHOO</name>
<keyword evidence="6 9" id="KW-1133">Transmembrane helix</keyword>
<evidence type="ECO:0000256" key="9">
    <source>
        <dbReference type="RuleBase" id="RU369079"/>
    </source>
</evidence>
<dbReference type="PANTHER" id="PTHR35011:SF5">
    <property type="entry name" value="SIALIC ACID TRAP TRANSPORTER SMALL PERMEASE PROTEIN SIAQ"/>
    <property type="match status" value="1"/>
</dbReference>
<comment type="caution">
    <text evidence="11">The sequence shown here is derived from an EMBL/GenBank/DDBJ whole genome shotgun (WGS) entry which is preliminary data.</text>
</comment>
<feature type="domain" description="Tripartite ATP-independent periplasmic transporters DctQ component" evidence="10">
    <location>
        <begin position="27"/>
        <end position="155"/>
    </location>
</feature>
<evidence type="ECO:0000256" key="1">
    <source>
        <dbReference type="ARBA" id="ARBA00004429"/>
    </source>
</evidence>
<keyword evidence="3" id="KW-1003">Cell membrane</keyword>
<evidence type="ECO:0000256" key="6">
    <source>
        <dbReference type="ARBA" id="ARBA00022989"/>
    </source>
</evidence>
<evidence type="ECO:0000256" key="8">
    <source>
        <dbReference type="ARBA" id="ARBA00038436"/>
    </source>
</evidence>
<feature type="transmembrane region" description="Helical" evidence="9">
    <location>
        <begin position="51"/>
        <end position="70"/>
    </location>
</feature>
<evidence type="ECO:0000313" key="12">
    <source>
        <dbReference type="Proteomes" id="UP001500547"/>
    </source>
</evidence>
<evidence type="ECO:0000259" key="10">
    <source>
        <dbReference type="Pfam" id="PF04290"/>
    </source>
</evidence>